<name>A0A401VXR4_STREY</name>
<feature type="domain" description="HTH hxlR-type" evidence="5">
    <location>
        <begin position="15"/>
        <end position="111"/>
    </location>
</feature>
<evidence type="ECO:0000313" key="7">
    <source>
        <dbReference type="Proteomes" id="UP000286746"/>
    </source>
</evidence>
<dbReference type="InterPro" id="IPR011991">
    <property type="entry name" value="ArsR-like_HTH"/>
</dbReference>
<feature type="compositionally biased region" description="Low complexity" evidence="4">
    <location>
        <begin position="240"/>
        <end position="260"/>
    </location>
</feature>
<dbReference type="GO" id="GO:0003677">
    <property type="term" value="F:DNA binding"/>
    <property type="evidence" value="ECO:0007669"/>
    <property type="project" value="UniProtKB-KW"/>
</dbReference>
<keyword evidence="7" id="KW-1185">Reference proteome</keyword>
<evidence type="ECO:0000256" key="4">
    <source>
        <dbReference type="SAM" id="MobiDB-lite"/>
    </source>
</evidence>
<protein>
    <submittedName>
        <fullName evidence="6">MarR family transcriptional regulator</fullName>
    </submittedName>
</protein>
<accession>A0A401VXR4</accession>
<keyword evidence="2" id="KW-0238">DNA-binding</keyword>
<dbReference type="InterPro" id="IPR036388">
    <property type="entry name" value="WH-like_DNA-bd_sf"/>
</dbReference>
<reference evidence="6 7" key="1">
    <citation type="submission" date="2018-11" db="EMBL/GenBank/DDBJ databases">
        <title>Whole genome sequence of Streptomyces paromomycinus NBRC 15454(T).</title>
        <authorList>
            <person name="Komaki H."/>
            <person name="Tamura T."/>
        </authorList>
    </citation>
    <scope>NUCLEOTIDE SEQUENCE [LARGE SCALE GENOMIC DNA]</scope>
    <source>
        <strain evidence="6 7">NBRC 15454</strain>
    </source>
</reference>
<comment type="caution">
    <text evidence="6">The sequence shown here is derived from an EMBL/GenBank/DDBJ whole genome shotgun (WGS) entry which is preliminary data.</text>
</comment>
<sequence>MAPTGLSRATATDLARVTESLDMIAPRWSVWVLMTLHEQPLRYHEIKPKLAWLADGQLNPRLHKLTDAGLVERGQLSQRHVTYGLTNRGAALMPVLDTLATWAGTHLEKELVLNPQTGQREPERIPKAQDIEDALGLITPRHATPILWTLRERGPVSARDLAAAVLPGSGPTTVYQPLRQLTDDGLVERTAGQSTYQLTAAGRSLNPVHAAFADWAAGRTPARAASGQAPSARKRHGQWATHTARPAMPARPAAASAPATWKNSDLFSHGGPVRPMPTAAGGRRR</sequence>
<evidence type="ECO:0000259" key="5">
    <source>
        <dbReference type="PROSITE" id="PS51118"/>
    </source>
</evidence>
<dbReference type="CDD" id="cd00090">
    <property type="entry name" value="HTH_ARSR"/>
    <property type="match status" value="1"/>
</dbReference>
<gene>
    <name evidence="6" type="ORF">GKJPGBOP_01493</name>
</gene>
<dbReference type="AlphaFoldDB" id="A0A401VXR4"/>
<organism evidence="6 7">
    <name type="scientific">Streptomyces paromomycinus</name>
    <name type="common">Streptomyces rimosus subsp. paromomycinus</name>
    <dbReference type="NCBI Taxonomy" id="92743"/>
    <lineage>
        <taxon>Bacteria</taxon>
        <taxon>Bacillati</taxon>
        <taxon>Actinomycetota</taxon>
        <taxon>Actinomycetes</taxon>
        <taxon>Kitasatosporales</taxon>
        <taxon>Streptomycetaceae</taxon>
        <taxon>Streptomyces</taxon>
    </lineage>
</organism>
<keyword evidence="3" id="KW-0804">Transcription</keyword>
<dbReference type="RefSeq" id="WP_125053031.1">
    <property type="nucleotide sequence ID" value="NZ_BHZD01000001.1"/>
</dbReference>
<dbReference type="PANTHER" id="PTHR33204">
    <property type="entry name" value="TRANSCRIPTIONAL REGULATOR, MARR FAMILY"/>
    <property type="match status" value="1"/>
</dbReference>
<evidence type="ECO:0000256" key="3">
    <source>
        <dbReference type="ARBA" id="ARBA00023163"/>
    </source>
</evidence>
<proteinExistence type="predicted"/>
<keyword evidence="1" id="KW-0805">Transcription regulation</keyword>
<feature type="region of interest" description="Disordered" evidence="4">
    <location>
        <begin position="221"/>
        <end position="285"/>
    </location>
</feature>
<evidence type="ECO:0000256" key="2">
    <source>
        <dbReference type="ARBA" id="ARBA00023125"/>
    </source>
</evidence>
<dbReference type="Pfam" id="PF01638">
    <property type="entry name" value="HxlR"/>
    <property type="match status" value="2"/>
</dbReference>
<dbReference type="EMBL" id="BHZD01000001">
    <property type="protein sequence ID" value="GCD41836.1"/>
    <property type="molecule type" value="Genomic_DNA"/>
</dbReference>
<feature type="domain" description="HTH hxlR-type" evidence="5">
    <location>
        <begin position="125"/>
        <end position="224"/>
    </location>
</feature>
<dbReference type="PANTHER" id="PTHR33204:SF37">
    <property type="entry name" value="HTH-TYPE TRANSCRIPTIONAL REGULATOR YODB"/>
    <property type="match status" value="1"/>
</dbReference>
<evidence type="ECO:0000313" key="6">
    <source>
        <dbReference type="EMBL" id="GCD41836.1"/>
    </source>
</evidence>
<dbReference type="Gene3D" id="1.10.10.10">
    <property type="entry name" value="Winged helix-like DNA-binding domain superfamily/Winged helix DNA-binding domain"/>
    <property type="match status" value="2"/>
</dbReference>
<dbReference type="InterPro" id="IPR036390">
    <property type="entry name" value="WH_DNA-bd_sf"/>
</dbReference>
<dbReference type="Proteomes" id="UP000286746">
    <property type="component" value="Unassembled WGS sequence"/>
</dbReference>
<dbReference type="SUPFAM" id="SSF46785">
    <property type="entry name" value="Winged helix' DNA-binding domain"/>
    <property type="match status" value="2"/>
</dbReference>
<dbReference type="PROSITE" id="PS51118">
    <property type="entry name" value="HTH_HXLR"/>
    <property type="match status" value="2"/>
</dbReference>
<evidence type="ECO:0000256" key="1">
    <source>
        <dbReference type="ARBA" id="ARBA00023015"/>
    </source>
</evidence>
<dbReference type="InterPro" id="IPR002577">
    <property type="entry name" value="HTH_HxlR"/>
</dbReference>